<evidence type="ECO:0000256" key="11">
    <source>
        <dbReference type="PIRSR" id="PIRSR607992-2"/>
    </source>
</evidence>
<dbReference type="InterPro" id="IPR007992">
    <property type="entry name" value="CybS"/>
</dbReference>
<keyword evidence="7 12" id="KW-1133">Transmembrane helix</keyword>
<dbReference type="AlphaFoldDB" id="A0A5A8BZJ5"/>
<dbReference type="Gene3D" id="1.20.1300.10">
    <property type="entry name" value="Fumarate reductase/succinate dehydrogenase, transmembrane subunit"/>
    <property type="match status" value="1"/>
</dbReference>
<keyword evidence="6 12" id="KW-0809">Transit peptide</keyword>
<dbReference type="GO" id="GO:0005743">
    <property type="term" value="C:mitochondrial inner membrane"/>
    <property type="evidence" value="ECO:0007669"/>
    <property type="project" value="UniProtKB-SubCell"/>
</dbReference>
<dbReference type="GO" id="GO:0020037">
    <property type="term" value="F:heme binding"/>
    <property type="evidence" value="ECO:0007669"/>
    <property type="project" value="TreeGrafter"/>
</dbReference>
<evidence type="ECO:0000256" key="5">
    <source>
        <dbReference type="ARBA" id="ARBA00022792"/>
    </source>
</evidence>
<keyword evidence="14" id="KW-1185">Reference proteome</keyword>
<evidence type="ECO:0000256" key="12">
    <source>
        <dbReference type="RuleBase" id="RU364031"/>
    </source>
</evidence>
<feature type="transmembrane region" description="Helical" evidence="12">
    <location>
        <begin position="61"/>
        <end position="80"/>
    </location>
</feature>
<feature type="binding site" evidence="10">
    <location>
        <position position="107"/>
    </location>
    <ligand>
        <name>a ubiquinone</name>
        <dbReference type="ChEBI" id="CHEBI:16389"/>
        <note>ligand shared with IP/SDHB</note>
    </ligand>
</feature>
<dbReference type="PANTHER" id="PTHR13337:SF2">
    <property type="entry name" value="SUCCINATE DEHYDROGENASE [UBIQUINONE] CYTOCHROME B SMALL SUBUNIT, MITOCHONDRIAL"/>
    <property type="match status" value="1"/>
</dbReference>
<evidence type="ECO:0000256" key="8">
    <source>
        <dbReference type="ARBA" id="ARBA00023128"/>
    </source>
</evidence>
<evidence type="ECO:0000256" key="7">
    <source>
        <dbReference type="ARBA" id="ARBA00022989"/>
    </source>
</evidence>
<evidence type="ECO:0000256" key="3">
    <source>
        <dbReference type="ARBA" id="ARBA00022448"/>
    </source>
</evidence>
<keyword evidence="11" id="KW-0479">Metal-binding</keyword>
<accession>A0A5A8BZJ5</accession>
<comment type="caution">
    <text evidence="13">The sequence shown here is derived from an EMBL/GenBank/DDBJ whole genome shotgun (WGS) entry which is preliminary data.</text>
</comment>
<name>A0A5A8BZJ5_CAFRO</name>
<dbReference type="GO" id="GO:0006099">
    <property type="term" value="P:tricarboxylic acid cycle"/>
    <property type="evidence" value="ECO:0007669"/>
    <property type="project" value="TreeGrafter"/>
</dbReference>
<protein>
    <recommendedName>
        <fullName evidence="12">Succinate dehydrogenase [ubiquinone] cytochrome b small subunit</fullName>
    </recommendedName>
</protein>
<feature type="transmembrane region" description="Helical" evidence="12">
    <location>
        <begin position="121"/>
        <end position="142"/>
    </location>
</feature>
<dbReference type="GO" id="GO:0046872">
    <property type="term" value="F:metal ion binding"/>
    <property type="evidence" value="ECO:0007669"/>
    <property type="project" value="UniProtKB-KW"/>
</dbReference>
<evidence type="ECO:0000256" key="1">
    <source>
        <dbReference type="ARBA" id="ARBA00004448"/>
    </source>
</evidence>
<evidence type="ECO:0000256" key="4">
    <source>
        <dbReference type="ARBA" id="ARBA00022692"/>
    </source>
</evidence>
<proteinExistence type="inferred from homology"/>
<evidence type="ECO:0000313" key="14">
    <source>
        <dbReference type="Proteomes" id="UP000323011"/>
    </source>
</evidence>
<reference evidence="13 14" key="1">
    <citation type="submission" date="2019-07" db="EMBL/GenBank/DDBJ databases">
        <title>Genomes of Cafeteria roenbergensis.</title>
        <authorList>
            <person name="Fischer M.G."/>
            <person name="Hackl T."/>
            <person name="Roman M."/>
        </authorList>
    </citation>
    <scope>NUCLEOTIDE SEQUENCE [LARGE SCALE GENOMIC DNA]</scope>
    <source>
        <strain evidence="13 14">BVI</strain>
    </source>
</reference>
<evidence type="ECO:0000313" key="13">
    <source>
        <dbReference type="EMBL" id="KAA0145797.1"/>
    </source>
</evidence>
<keyword evidence="11" id="KW-0408">Iron</keyword>
<comment type="caution">
    <text evidence="12">Lacks conserved residue(s) required for the propagation of feature annotation.</text>
</comment>
<dbReference type="GO" id="GO:0048039">
    <property type="term" value="F:ubiquinone binding"/>
    <property type="evidence" value="ECO:0007669"/>
    <property type="project" value="TreeGrafter"/>
</dbReference>
<evidence type="ECO:0000256" key="2">
    <source>
        <dbReference type="ARBA" id="ARBA00007294"/>
    </source>
</evidence>
<dbReference type="EMBL" id="VLTN01000127">
    <property type="protein sequence ID" value="KAA0145797.1"/>
    <property type="molecule type" value="Genomic_DNA"/>
</dbReference>
<feature type="binding site" description="axial binding residue" evidence="11">
    <location>
        <position position="95"/>
    </location>
    <ligand>
        <name>heme b</name>
        <dbReference type="ChEBI" id="CHEBI:60344"/>
        <note>ligand shared with SDHC</note>
    </ligand>
    <ligandPart>
        <name>Fe</name>
        <dbReference type="ChEBI" id="CHEBI:18248"/>
    </ligandPart>
</feature>
<keyword evidence="9 12" id="KW-0472">Membrane</keyword>
<gene>
    <name evidence="13" type="ORF">FNF29_08388</name>
</gene>
<dbReference type="Pfam" id="PF05328">
    <property type="entry name" value="CybS"/>
    <property type="match status" value="1"/>
</dbReference>
<keyword evidence="5 12" id="KW-0999">Mitochondrion inner membrane</keyword>
<dbReference type="InterPro" id="IPR034804">
    <property type="entry name" value="SQR/QFR_C/D"/>
</dbReference>
<comment type="similarity">
    <text evidence="2 12">Belongs to the CybS family.</text>
</comment>
<organism evidence="13 14">
    <name type="scientific">Cafeteria roenbergensis</name>
    <name type="common">Marine flagellate</name>
    <dbReference type="NCBI Taxonomy" id="33653"/>
    <lineage>
        <taxon>Eukaryota</taxon>
        <taxon>Sar</taxon>
        <taxon>Stramenopiles</taxon>
        <taxon>Bigyra</taxon>
        <taxon>Opalozoa</taxon>
        <taxon>Bicosoecida</taxon>
        <taxon>Cafeteriaceae</taxon>
        <taxon>Cafeteria</taxon>
    </lineage>
</organism>
<evidence type="ECO:0000256" key="10">
    <source>
        <dbReference type="PIRSR" id="PIRSR607992-1"/>
    </source>
</evidence>
<dbReference type="GO" id="GO:0006121">
    <property type="term" value="P:mitochondrial electron transport, succinate to ubiquinone"/>
    <property type="evidence" value="ECO:0007669"/>
    <property type="project" value="TreeGrafter"/>
</dbReference>
<evidence type="ECO:0000256" key="6">
    <source>
        <dbReference type="ARBA" id="ARBA00022946"/>
    </source>
</evidence>
<evidence type="ECO:0000256" key="9">
    <source>
        <dbReference type="ARBA" id="ARBA00023136"/>
    </source>
</evidence>
<sequence>MAFSRTSAVAKRASAVAATVSYRAAVRDFGTSAAKAASSKYGDLILDVLPRASSVRNVHHITAYGLAIGVPMALASSGSMTTALDLAMGIVVPLHFHIGMRSVMVDYLVHLGITDRSFQQMAIYGLGAMTLVTAIALTRFNIEDMGITAAVLDQKLDAKDSSITYFKIYRWDPDTPEQPRT</sequence>
<keyword evidence="4 12" id="KW-0812">Transmembrane</keyword>
<dbReference type="PANTHER" id="PTHR13337">
    <property type="entry name" value="SUCCINATE DEHYDROGENASE"/>
    <property type="match status" value="1"/>
</dbReference>
<dbReference type="Proteomes" id="UP000323011">
    <property type="component" value="Unassembled WGS sequence"/>
</dbReference>
<comment type="subcellular location">
    <subcellularLocation>
        <location evidence="1 12">Mitochondrion inner membrane</location>
        <topology evidence="1 12">Multi-pass membrane protein</topology>
    </subcellularLocation>
</comment>
<keyword evidence="8 12" id="KW-0496">Mitochondrion</keyword>
<keyword evidence="3" id="KW-0813">Transport</keyword>